<protein>
    <submittedName>
        <fullName evidence="2">Uncharacterized protein</fullName>
    </submittedName>
</protein>
<keyword evidence="3" id="KW-1185">Reference proteome</keyword>
<sequence>MRKASTVGIMMFAAAAFSAGVAAADPERPTDPGFAHHLPTESFSFGTRNECVDARYRDDRASTSCTWVATSDGNGWSYSVNRNRINR</sequence>
<feature type="chain" id="PRO_5039642875" evidence="1">
    <location>
        <begin position="24"/>
        <end position="87"/>
    </location>
</feature>
<evidence type="ECO:0000313" key="2">
    <source>
        <dbReference type="EMBL" id="GEM37728.1"/>
    </source>
</evidence>
<comment type="caution">
    <text evidence="2">The sequence shown here is derived from an EMBL/GenBank/DDBJ whole genome shotgun (WGS) entry which is preliminary data.</text>
</comment>
<gene>
    <name evidence="2" type="ORF">NN4_22470</name>
</gene>
<name>A0A511MCB4_9NOCA</name>
<dbReference type="EMBL" id="BJXA01000011">
    <property type="protein sequence ID" value="GEM37728.1"/>
    <property type="molecule type" value="Genomic_DNA"/>
</dbReference>
<organism evidence="2 3">
    <name type="scientific">Nocardia ninae NBRC 108245</name>
    <dbReference type="NCBI Taxonomy" id="1210091"/>
    <lineage>
        <taxon>Bacteria</taxon>
        <taxon>Bacillati</taxon>
        <taxon>Actinomycetota</taxon>
        <taxon>Actinomycetes</taxon>
        <taxon>Mycobacteriales</taxon>
        <taxon>Nocardiaceae</taxon>
        <taxon>Nocardia</taxon>
    </lineage>
</organism>
<proteinExistence type="predicted"/>
<reference evidence="2 3" key="1">
    <citation type="submission" date="2019-07" db="EMBL/GenBank/DDBJ databases">
        <title>Whole genome shotgun sequence of Nocardia ninae NBRC 108245.</title>
        <authorList>
            <person name="Hosoyama A."/>
            <person name="Uohara A."/>
            <person name="Ohji S."/>
            <person name="Ichikawa N."/>
        </authorList>
    </citation>
    <scope>NUCLEOTIDE SEQUENCE [LARGE SCALE GENOMIC DNA]</scope>
    <source>
        <strain evidence="2 3">NBRC 108245</strain>
    </source>
</reference>
<feature type="signal peptide" evidence="1">
    <location>
        <begin position="1"/>
        <end position="23"/>
    </location>
</feature>
<evidence type="ECO:0000256" key="1">
    <source>
        <dbReference type="SAM" id="SignalP"/>
    </source>
</evidence>
<dbReference type="AlphaFoldDB" id="A0A511MCB4"/>
<dbReference type="Proteomes" id="UP000321424">
    <property type="component" value="Unassembled WGS sequence"/>
</dbReference>
<accession>A0A511MCB4</accession>
<keyword evidence="1" id="KW-0732">Signal</keyword>
<evidence type="ECO:0000313" key="3">
    <source>
        <dbReference type="Proteomes" id="UP000321424"/>
    </source>
</evidence>